<dbReference type="SMART" id="SM00062">
    <property type="entry name" value="PBPb"/>
    <property type="match status" value="1"/>
</dbReference>
<evidence type="ECO:0000259" key="6">
    <source>
        <dbReference type="SMART" id="SM00062"/>
    </source>
</evidence>
<dbReference type="InterPro" id="IPR001638">
    <property type="entry name" value="Solute-binding_3/MltF_N"/>
</dbReference>
<organism evidence="8 9">
    <name type="scientific">Nitratidesulfovibrio oxamicus</name>
    <dbReference type="NCBI Taxonomy" id="32016"/>
    <lineage>
        <taxon>Bacteria</taxon>
        <taxon>Pseudomonadati</taxon>
        <taxon>Thermodesulfobacteriota</taxon>
        <taxon>Desulfovibrionia</taxon>
        <taxon>Desulfovibrionales</taxon>
        <taxon>Desulfovibrionaceae</taxon>
        <taxon>Nitratidesulfovibrio</taxon>
    </lineage>
</organism>
<dbReference type="InterPro" id="IPR018313">
    <property type="entry name" value="SBP_3_CS"/>
</dbReference>
<dbReference type="SMART" id="SM00079">
    <property type="entry name" value="PBPe"/>
    <property type="match status" value="1"/>
</dbReference>
<evidence type="ECO:0000313" key="8">
    <source>
        <dbReference type="EMBL" id="MBG3877392.1"/>
    </source>
</evidence>
<dbReference type="RefSeq" id="WP_196609384.1">
    <property type="nucleotide sequence ID" value="NZ_VRYY01000279.1"/>
</dbReference>
<dbReference type="SUPFAM" id="SSF53850">
    <property type="entry name" value="Periplasmic binding protein-like II"/>
    <property type="match status" value="1"/>
</dbReference>
<gene>
    <name evidence="8" type="primary">glnH</name>
    <name evidence="8" type="ORF">FVW20_10260</name>
</gene>
<sequence length="248" mass="26795">MKRLIQIALGLALVAALCAPAMAKKLVVAHDTNFKPFEFKGEDGKYTGFDIELWQAAAKIVGVEYELQPMDFNGIIPGLQTGNIDVGIAGITIKAERQQVIDFSDPYYDSGLMILVREGDTAIKSVEDLKGKIVATKTATSSVDFVKASASAKEVKLFPNNDGMFFELMSGGADAVVFDMPVVKEFAMTAGKGKVKTVGPLYQGQSYGIGFPKGSPLVVKVNEALKKIKADGTYEKLYMKWFGYAPGK</sequence>
<dbReference type="EMBL" id="VRYY01000279">
    <property type="protein sequence ID" value="MBG3877392.1"/>
    <property type="molecule type" value="Genomic_DNA"/>
</dbReference>
<protein>
    <submittedName>
        <fullName evidence="8">Glutamine ABC transporter substrate-binding protein GlnH</fullName>
    </submittedName>
</protein>
<name>A0ABS0J5H0_9BACT</name>
<feature type="domain" description="Ionotropic glutamate receptor C-terminal" evidence="7">
    <location>
        <begin position="25"/>
        <end position="244"/>
    </location>
</feature>
<evidence type="ECO:0000313" key="9">
    <source>
        <dbReference type="Proteomes" id="UP001194469"/>
    </source>
</evidence>
<keyword evidence="3 5" id="KW-0732">Signal</keyword>
<dbReference type="Gene3D" id="3.40.190.10">
    <property type="entry name" value="Periplasmic binding protein-like II"/>
    <property type="match status" value="2"/>
</dbReference>
<reference evidence="8 9" key="1">
    <citation type="submission" date="2019-08" db="EMBL/GenBank/DDBJ databases">
        <authorList>
            <person name="Luo N."/>
        </authorList>
    </citation>
    <scope>NUCLEOTIDE SEQUENCE [LARGE SCALE GENOMIC DNA]</scope>
    <source>
        <strain evidence="8 9">NCIMB 9442</strain>
    </source>
</reference>
<accession>A0ABS0J5H0</accession>
<dbReference type="NCBIfam" id="NF007029">
    <property type="entry name" value="PRK09495.1"/>
    <property type="match status" value="1"/>
</dbReference>
<dbReference type="InterPro" id="IPR044132">
    <property type="entry name" value="PBP2_GlnH"/>
</dbReference>
<comment type="similarity">
    <text evidence="2 4">Belongs to the bacterial solute-binding protein 3 family.</text>
</comment>
<proteinExistence type="inferred from homology"/>
<comment type="subcellular location">
    <subcellularLocation>
        <location evidence="1">Cell envelope</location>
    </subcellularLocation>
</comment>
<comment type="caution">
    <text evidence="8">The sequence shown here is derived from an EMBL/GenBank/DDBJ whole genome shotgun (WGS) entry which is preliminary data.</text>
</comment>
<dbReference type="InterPro" id="IPR001320">
    <property type="entry name" value="Iontro_rcpt_C"/>
</dbReference>
<dbReference type="CDD" id="cd00994">
    <property type="entry name" value="PBP2_GlnH"/>
    <property type="match status" value="1"/>
</dbReference>
<feature type="chain" id="PRO_5045250627" evidence="5">
    <location>
        <begin position="24"/>
        <end position="248"/>
    </location>
</feature>
<evidence type="ECO:0000256" key="2">
    <source>
        <dbReference type="ARBA" id="ARBA00010333"/>
    </source>
</evidence>
<evidence type="ECO:0000259" key="7">
    <source>
        <dbReference type="SMART" id="SM00079"/>
    </source>
</evidence>
<evidence type="ECO:0000256" key="5">
    <source>
        <dbReference type="SAM" id="SignalP"/>
    </source>
</evidence>
<evidence type="ECO:0000256" key="3">
    <source>
        <dbReference type="ARBA" id="ARBA00022729"/>
    </source>
</evidence>
<dbReference type="Pfam" id="PF00497">
    <property type="entry name" value="SBP_bac_3"/>
    <property type="match status" value="1"/>
</dbReference>
<dbReference type="PANTHER" id="PTHR35936:SF38">
    <property type="entry name" value="GLUTAMINE-BINDING PERIPLASMIC PROTEIN"/>
    <property type="match status" value="1"/>
</dbReference>
<evidence type="ECO:0000256" key="4">
    <source>
        <dbReference type="RuleBase" id="RU003744"/>
    </source>
</evidence>
<dbReference type="PROSITE" id="PS01039">
    <property type="entry name" value="SBP_BACTERIAL_3"/>
    <property type="match status" value="1"/>
</dbReference>
<keyword evidence="9" id="KW-1185">Reference proteome</keyword>
<feature type="domain" description="Solute-binding protein family 3/N-terminal" evidence="6">
    <location>
        <begin position="25"/>
        <end position="245"/>
    </location>
</feature>
<dbReference type="PANTHER" id="PTHR35936">
    <property type="entry name" value="MEMBRANE-BOUND LYTIC MUREIN TRANSGLYCOSYLASE F"/>
    <property type="match status" value="1"/>
</dbReference>
<evidence type="ECO:0000256" key="1">
    <source>
        <dbReference type="ARBA" id="ARBA00004196"/>
    </source>
</evidence>
<dbReference type="Proteomes" id="UP001194469">
    <property type="component" value="Unassembled WGS sequence"/>
</dbReference>
<feature type="signal peptide" evidence="5">
    <location>
        <begin position="1"/>
        <end position="23"/>
    </location>
</feature>